<keyword evidence="11" id="KW-1185">Reference proteome</keyword>
<evidence type="ECO:0000256" key="4">
    <source>
        <dbReference type="ARBA" id="ARBA00022475"/>
    </source>
</evidence>
<evidence type="ECO:0000256" key="8">
    <source>
        <dbReference type="SAM" id="Phobius"/>
    </source>
</evidence>
<dbReference type="AlphaFoldDB" id="I2F8K3"/>
<keyword evidence="5 8" id="KW-0812">Transmembrane</keyword>
<feature type="transmembrane region" description="Helical" evidence="8">
    <location>
        <begin position="56"/>
        <end position="74"/>
    </location>
</feature>
<evidence type="ECO:0000313" key="10">
    <source>
        <dbReference type="EMBL" id="AFK08256.1"/>
    </source>
</evidence>
<proteinExistence type="inferred from homology"/>
<sequence precursor="true">MGLMDRIFIVVYFILTFILIVLSKRRRVLIAFTAGMMLVALKVSESMRIETISQFVDFNAIFLLIGMMVIVAVIKSTGFFQYVAVRTLKATKGNILLLSVLFSALIAAFSMVLDNVTTMIMFMPIIFFVADTAGFNPFGFTAVMILASNIGGCMTLVGDPPNIIIGNASKIPFLTFTSLVFIPLVLTYIVLMLISRFKILRGLSSISDKKDEIQGLKLDGVITNRKLMYVSLGTLIVVVIGFAVHSIVDIEMSLFAVLGAAFLLLYTGKDFESVANEVDWNAILFFIGLFSLAYSLESTGITSELSDLALGLSSNPAVLSMLILWVSGMIAMVTGAIPVVTIFIPIVAELSVHYPLQYDLWIALALGANLGGNGTVTGHLANVMCFEMVNKEYGNTHSFLDFMKIGFPSSVISLAISSLFLIIRLVIFG</sequence>
<dbReference type="Pfam" id="PF03600">
    <property type="entry name" value="CitMHS"/>
    <property type="match status" value="1"/>
</dbReference>
<accession>I2F8K3</accession>
<feature type="transmembrane region" description="Helical" evidence="8">
    <location>
        <begin position="7"/>
        <end position="22"/>
    </location>
</feature>
<evidence type="ECO:0000259" key="9">
    <source>
        <dbReference type="Pfam" id="PF03600"/>
    </source>
</evidence>
<dbReference type="PRINTS" id="PR00758">
    <property type="entry name" value="ARSENICPUMP"/>
</dbReference>
<comment type="subcellular location">
    <subcellularLocation>
        <location evidence="1">Cell membrane</location>
        <topology evidence="1">Multi-pass membrane protein</topology>
    </subcellularLocation>
</comment>
<feature type="domain" description="Citrate transporter-like" evidence="9">
    <location>
        <begin position="17"/>
        <end position="353"/>
    </location>
</feature>
<dbReference type="EMBL" id="CP003532">
    <property type="protein sequence ID" value="AFK08256.1"/>
    <property type="molecule type" value="Genomic_DNA"/>
</dbReference>
<dbReference type="GO" id="GO:0015105">
    <property type="term" value="F:arsenite transmembrane transporter activity"/>
    <property type="evidence" value="ECO:0007669"/>
    <property type="project" value="InterPro"/>
</dbReference>
<feature type="transmembrane region" description="Helical" evidence="8">
    <location>
        <begin position="227"/>
        <end position="244"/>
    </location>
</feature>
<dbReference type="eggNOG" id="COG1055">
    <property type="taxonomic scope" value="Bacteria"/>
</dbReference>
<feature type="transmembrane region" description="Helical" evidence="8">
    <location>
        <begin position="125"/>
        <end position="151"/>
    </location>
</feature>
<feature type="transmembrane region" description="Helical" evidence="8">
    <location>
        <begin position="316"/>
        <end position="348"/>
    </location>
</feature>
<name>I2F8K3_9BACT</name>
<keyword evidence="4" id="KW-1003">Cell membrane</keyword>
<evidence type="ECO:0000256" key="6">
    <source>
        <dbReference type="ARBA" id="ARBA00022989"/>
    </source>
</evidence>
<dbReference type="HOGENOM" id="CLU_011920_4_0_0"/>
<evidence type="ECO:0000256" key="7">
    <source>
        <dbReference type="ARBA" id="ARBA00023136"/>
    </source>
</evidence>
<feature type="transmembrane region" description="Helical" evidence="8">
    <location>
        <begin position="171"/>
        <end position="194"/>
    </location>
</feature>
<evidence type="ECO:0000256" key="1">
    <source>
        <dbReference type="ARBA" id="ARBA00004651"/>
    </source>
</evidence>
<dbReference type="GeneID" id="87108356"/>
<feature type="transmembrane region" description="Helical" evidence="8">
    <location>
        <begin position="405"/>
        <end position="427"/>
    </location>
</feature>
<dbReference type="KEGG" id="mpg:Theba_2657"/>
<dbReference type="Proteomes" id="UP000002881">
    <property type="component" value="Chromosome"/>
</dbReference>
<dbReference type="PANTHER" id="PTHR43568:SF1">
    <property type="entry name" value="P PROTEIN"/>
    <property type="match status" value="1"/>
</dbReference>
<feature type="transmembrane region" description="Helical" evidence="8">
    <location>
        <begin position="250"/>
        <end position="266"/>
    </location>
</feature>
<organism evidence="10 11">
    <name type="scientific">Mesotoga prima MesG1.Ag.4.2</name>
    <dbReference type="NCBI Taxonomy" id="660470"/>
    <lineage>
        <taxon>Bacteria</taxon>
        <taxon>Thermotogati</taxon>
        <taxon>Thermotogota</taxon>
        <taxon>Thermotogae</taxon>
        <taxon>Kosmotogales</taxon>
        <taxon>Kosmotogaceae</taxon>
        <taxon>Mesotoga</taxon>
    </lineage>
</organism>
<evidence type="ECO:0000256" key="5">
    <source>
        <dbReference type="ARBA" id="ARBA00022692"/>
    </source>
</evidence>
<protein>
    <submittedName>
        <fullName evidence="10">Na+/H+ antiporter NhaD-like permease</fullName>
    </submittedName>
</protein>
<comment type="similarity">
    <text evidence="2">Belongs to the CitM (TC 2.A.11) transporter family.</text>
</comment>
<dbReference type="InterPro" id="IPR051475">
    <property type="entry name" value="Diverse_Ion_Transporter"/>
</dbReference>
<reference evidence="10 11" key="1">
    <citation type="journal article" date="2012" name="Genome Biol. Evol.">
        <title>Genome Sequence of the Mesophilic Thermotogales Bacterium Mesotoga prima MesG1.Ag.4.2 Reveals the Largest Thermotogales Genome To Date.</title>
        <authorList>
            <person name="Zhaxybayeva O."/>
            <person name="Swithers K.S."/>
            <person name="Foght J."/>
            <person name="Green A.G."/>
            <person name="Bruce D."/>
            <person name="Detter C."/>
            <person name="Han S."/>
            <person name="Teshima H."/>
            <person name="Han J."/>
            <person name="Woyke T."/>
            <person name="Pitluck S."/>
            <person name="Nolan M."/>
            <person name="Ivanova N."/>
            <person name="Pati A."/>
            <person name="Land M.L."/>
            <person name="Dlutek M."/>
            <person name="Doolittle W.F."/>
            <person name="Noll K.M."/>
            <person name="Nesbo C.L."/>
        </authorList>
    </citation>
    <scope>NUCLEOTIDE SEQUENCE [LARGE SCALE GENOMIC DNA]</scope>
    <source>
        <strain evidence="11">mesG1.Ag.4.2</strain>
    </source>
</reference>
<feature type="transmembrane region" description="Helical" evidence="8">
    <location>
        <begin position="360"/>
        <end position="381"/>
    </location>
</feature>
<keyword evidence="6 8" id="KW-1133">Transmembrane helix</keyword>
<feature type="transmembrane region" description="Helical" evidence="8">
    <location>
        <begin position="94"/>
        <end position="113"/>
    </location>
</feature>
<evidence type="ECO:0000256" key="2">
    <source>
        <dbReference type="ARBA" id="ARBA00009843"/>
    </source>
</evidence>
<feature type="transmembrane region" description="Helical" evidence="8">
    <location>
        <begin position="278"/>
        <end position="296"/>
    </location>
</feature>
<dbReference type="InterPro" id="IPR004680">
    <property type="entry name" value="Cit_transptr-like_dom"/>
</dbReference>
<dbReference type="InterPro" id="IPR000802">
    <property type="entry name" value="Arsenical_pump_ArsB"/>
</dbReference>
<evidence type="ECO:0000256" key="3">
    <source>
        <dbReference type="ARBA" id="ARBA00022448"/>
    </source>
</evidence>
<gene>
    <name evidence="10" type="ORF">Theba_2657</name>
</gene>
<dbReference type="PANTHER" id="PTHR43568">
    <property type="entry name" value="P PROTEIN"/>
    <property type="match status" value="1"/>
</dbReference>
<keyword evidence="7 8" id="KW-0472">Membrane</keyword>
<dbReference type="GO" id="GO:0005886">
    <property type="term" value="C:plasma membrane"/>
    <property type="evidence" value="ECO:0007669"/>
    <property type="project" value="UniProtKB-SubCell"/>
</dbReference>
<keyword evidence="3" id="KW-0813">Transport</keyword>
<dbReference type="RefSeq" id="WP_006487262.1">
    <property type="nucleotide sequence ID" value="NC_017934.1"/>
</dbReference>
<evidence type="ECO:0000313" key="11">
    <source>
        <dbReference type="Proteomes" id="UP000002881"/>
    </source>
</evidence>